<sequence length="118" mass="13695">MYYKRNESYRFVFHQPVAGKLTRSETYSKVTTDVEVLDVSNQGAKLFCPNTVNLKKHTNIFLSFRLNTALFQAAGVIVWIKKYPRSCELGVHLNTDEEYKESMTRELKQIAKKATKNK</sequence>
<accession>A0A1I1ABH1</accession>
<dbReference type="Proteomes" id="UP000198642">
    <property type="component" value="Unassembled WGS sequence"/>
</dbReference>
<dbReference type="STRING" id="237679.SAMN04488072_11832"/>
<dbReference type="AlphaFoldDB" id="A0A1I1ABH1"/>
<dbReference type="GO" id="GO:0035438">
    <property type="term" value="F:cyclic-di-GMP binding"/>
    <property type="evidence" value="ECO:0007669"/>
    <property type="project" value="InterPro"/>
</dbReference>
<feature type="domain" description="PilZ" evidence="1">
    <location>
        <begin position="7"/>
        <end position="106"/>
    </location>
</feature>
<dbReference type="InterPro" id="IPR009875">
    <property type="entry name" value="PilZ_domain"/>
</dbReference>
<name>A0A1I1ABH1_9BACI</name>
<proteinExistence type="predicted"/>
<organism evidence="2 3">
    <name type="scientific">Lentibacillus halodurans</name>
    <dbReference type="NCBI Taxonomy" id="237679"/>
    <lineage>
        <taxon>Bacteria</taxon>
        <taxon>Bacillati</taxon>
        <taxon>Bacillota</taxon>
        <taxon>Bacilli</taxon>
        <taxon>Bacillales</taxon>
        <taxon>Bacillaceae</taxon>
        <taxon>Lentibacillus</taxon>
    </lineage>
</organism>
<dbReference type="Pfam" id="PF07238">
    <property type="entry name" value="PilZ"/>
    <property type="match status" value="1"/>
</dbReference>
<reference evidence="2 3" key="1">
    <citation type="submission" date="2016-10" db="EMBL/GenBank/DDBJ databases">
        <authorList>
            <person name="de Groot N.N."/>
        </authorList>
    </citation>
    <scope>NUCLEOTIDE SEQUENCE [LARGE SCALE GENOMIC DNA]</scope>
    <source>
        <strain evidence="2 3">CGMCC 1.3702</strain>
    </source>
</reference>
<evidence type="ECO:0000313" key="2">
    <source>
        <dbReference type="EMBL" id="SFB35307.1"/>
    </source>
</evidence>
<evidence type="ECO:0000259" key="1">
    <source>
        <dbReference type="Pfam" id="PF07238"/>
    </source>
</evidence>
<protein>
    <submittedName>
        <fullName evidence="2">PilZ domain-containing protein</fullName>
    </submittedName>
</protein>
<dbReference type="OrthoDB" id="2354159at2"/>
<gene>
    <name evidence="2" type="ORF">SAMN04488072_11832</name>
</gene>
<keyword evidence="3" id="KW-1185">Reference proteome</keyword>
<dbReference type="Gene3D" id="2.40.10.220">
    <property type="entry name" value="predicted glycosyltransferase like domains"/>
    <property type="match status" value="1"/>
</dbReference>
<dbReference type="SUPFAM" id="SSF141371">
    <property type="entry name" value="PilZ domain-like"/>
    <property type="match status" value="1"/>
</dbReference>
<dbReference type="EMBL" id="FOJW01000018">
    <property type="protein sequence ID" value="SFB35307.1"/>
    <property type="molecule type" value="Genomic_DNA"/>
</dbReference>
<evidence type="ECO:0000313" key="3">
    <source>
        <dbReference type="Proteomes" id="UP000198642"/>
    </source>
</evidence>
<dbReference type="RefSeq" id="WP_090241031.1">
    <property type="nucleotide sequence ID" value="NZ_FOJW01000018.1"/>
</dbReference>